<dbReference type="Gene3D" id="3.30.420.10">
    <property type="entry name" value="Ribonuclease H-like superfamily/Ribonuclease H"/>
    <property type="match status" value="1"/>
</dbReference>
<dbReference type="InterPro" id="IPR041588">
    <property type="entry name" value="Integrase_H2C2"/>
</dbReference>
<dbReference type="InterPro" id="IPR012337">
    <property type="entry name" value="RNaseH-like_sf"/>
</dbReference>
<dbReference type="EMBL" id="NBNE01003286">
    <property type="protein sequence ID" value="OWZ08076.1"/>
    <property type="molecule type" value="Genomic_DNA"/>
</dbReference>
<keyword evidence="3" id="KW-1185">Reference proteome</keyword>
<evidence type="ECO:0000259" key="1">
    <source>
        <dbReference type="Pfam" id="PF17921"/>
    </source>
</evidence>
<dbReference type="Proteomes" id="UP000198211">
    <property type="component" value="Unassembled WGS sequence"/>
</dbReference>
<dbReference type="OrthoDB" id="119951at2759"/>
<feature type="domain" description="Integrase zinc-binding" evidence="1">
    <location>
        <begin position="30"/>
        <end position="71"/>
    </location>
</feature>
<dbReference type="InterPro" id="IPR050951">
    <property type="entry name" value="Retrovirus_Pol_polyprotein"/>
</dbReference>
<proteinExistence type="predicted"/>
<dbReference type="GO" id="GO:0003676">
    <property type="term" value="F:nucleic acid binding"/>
    <property type="evidence" value="ECO:0007669"/>
    <property type="project" value="InterPro"/>
</dbReference>
<name>A0A225VRI9_9STRA</name>
<gene>
    <name evidence="2" type="ORF">PHMEG_00019437</name>
</gene>
<reference evidence="3" key="1">
    <citation type="submission" date="2017-03" db="EMBL/GenBank/DDBJ databases">
        <title>Phytopthora megakarya and P. palmivora, two closely related causual agents of cacao black pod achieved similar genome size and gene model numbers by different mechanisms.</title>
        <authorList>
            <person name="Ali S."/>
            <person name="Shao J."/>
            <person name="Larry D.J."/>
            <person name="Kronmiller B."/>
            <person name="Shen D."/>
            <person name="Strem M.D."/>
            <person name="Melnick R.L."/>
            <person name="Guiltinan M.J."/>
            <person name="Tyler B.M."/>
            <person name="Meinhardt L.W."/>
            <person name="Bailey B.A."/>
        </authorList>
    </citation>
    <scope>NUCLEOTIDE SEQUENCE [LARGE SCALE GENOMIC DNA]</scope>
    <source>
        <strain evidence="3">zdho120</strain>
    </source>
</reference>
<evidence type="ECO:0000313" key="2">
    <source>
        <dbReference type="EMBL" id="OWZ08076.1"/>
    </source>
</evidence>
<dbReference type="Pfam" id="PF17921">
    <property type="entry name" value="Integrase_H2C2"/>
    <property type="match status" value="1"/>
</dbReference>
<dbReference type="PANTHER" id="PTHR37984">
    <property type="entry name" value="PROTEIN CBG26694"/>
    <property type="match status" value="1"/>
</dbReference>
<organism evidence="2 3">
    <name type="scientific">Phytophthora megakarya</name>
    <dbReference type="NCBI Taxonomy" id="4795"/>
    <lineage>
        <taxon>Eukaryota</taxon>
        <taxon>Sar</taxon>
        <taxon>Stramenopiles</taxon>
        <taxon>Oomycota</taxon>
        <taxon>Peronosporomycetes</taxon>
        <taxon>Peronosporales</taxon>
        <taxon>Peronosporaceae</taxon>
        <taxon>Phytophthora</taxon>
    </lineage>
</organism>
<dbReference type="SUPFAM" id="SSF53098">
    <property type="entry name" value="Ribonuclease H-like"/>
    <property type="match status" value="1"/>
</dbReference>
<protein>
    <submittedName>
        <fullName evidence="2">Gag-pol Polyprotein</fullName>
    </submittedName>
</protein>
<sequence length="250" mass="28571">MAPQFEMCNGVLMRRVHLRARAGPANTMLVPLKFVETVIYYCHGDLMSAHLGKTKTLEKVRHHAFWPGGKKMSLSTQGAVISISVTVENDLDHGEPVECRGCQSRTYLDHFRWSLGNKYILVFVDCITRWAEAFVIQALYSISFINVMIDGVICRYGVLEQLFSDRGTNFTSETLCIKNVPPTAQGTVERFNDTLLSMLRLVVHETQTDWDVYLPRDLFVYRTSYHESLGDTPFISLYGRDPKLTLDFLF</sequence>
<dbReference type="InterPro" id="IPR036397">
    <property type="entry name" value="RNaseH_sf"/>
</dbReference>
<evidence type="ECO:0000313" key="3">
    <source>
        <dbReference type="Proteomes" id="UP000198211"/>
    </source>
</evidence>
<accession>A0A225VRI9</accession>
<dbReference type="STRING" id="4795.A0A225VRI9"/>
<dbReference type="AlphaFoldDB" id="A0A225VRI9"/>
<comment type="caution">
    <text evidence="2">The sequence shown here is derived from an EMBL/GenBank/DDBJ whole genome shotgun (WGS) entry which is preliminary data.</text>
</comment>
<dbReference type="PANTHER" id="PTHR37984:SF15">
    <property type="entry name" value="INTEGRASE CATALYTIC DOMAIN-CONTAINING PROTEIN"/>
    <property type="match status" value="1"/>
</dbReference>
<dbReference type="Gene3D" id="1.10.340.70">
    <property type="match status" value="1"/>
</dbReference>